<evidence type="ECO:0000256" key="1">
    <source>
        <dbReference type="SAM" id="Coils"/>
    </source>
</evidence>
<keyword evidence="1" id="KW-0175">Coiled coil</keyword>
<protein>
    <submittedName>
        <fullName evidence="2">Uncharacterized protein</fullName>
    </submittedName>
</protein>
<reference evidence="2" key="1">
    <citation type="journal article" date="2021" name="Proc. Natl. Acad. Sci. U.S.A.">
        <title>A Catalog of Tens of Thousands of Viruses from Human Metagenomes Reveals Hidden Associations with Chronic Diseases.</title>
        <authorList>
            <person name="Tisza M.J."/>
            <person name="Buck C.B."/>
        </authorList>
    </citation>
    <scope>NUCLEOTIDE SEQUENCE</scope>
    <source>
        <strain evidence="2">CtHG14</strain>
    </source>
</reference>
<dbReference type="EMBL" id="BK059106">
    <property type="protein sequence ID" value="DAE31268.1"/>
    <property type="molecule type" value="Genomic_DNA"/>
</dbReference>
<name>A0A8S5RJW2_9VIRU</name>
<sequence length="174" mass="20853">MTGCEKNCCRCPERDTCADKNKQLLNKLFTRYGNAEKTSDKKIYIYERHPETLHTAKTILNSFNSVERTLEELEEVMEELKAYRVALTERYNFIATAPTKQKIKLYREKKYGGKVFYFIQFYTVNLVDGYEDLTEVIRYEGKERKKAIERFEQLKKEKTGVIFEKDIERARWER</sequence>
<proteinExistence type="predicted"/>
<evidence type="ECO:0000313" key="2">
    <source>
        <dbReference type="EMBL" id="DAE31268.1"/>
    </source>
</evidence>
<accession>A0A8S5RJW2</accession>
<organism evidence="2">
    <name type="scientific">virus sp. ctHG14</name>
    <dbReference type="NCBI Taxonomy" id="2827626"/>
    <lineage>
        <taxon>Viruses</taxon>
    </lineage>
</organism>
<feature type="coiled-coil region" evidence="1">
    <location>
        <begin position="56"/>
        <end position="90"/>
    </location>
</feature>